<sequence>MSKETKKGPDFEKKQPTTYLHDAPVNVPHPGKHQSGVGGPSDCNNNGIDDSKEGERK</sequence>
<gene>
    <name evidence="2" type="ORF">HMPREF1090_05003</name>
</gene>
<protein>
    <submittedName>
        <fullName evidence="2">Uncharacterized protein</fullName>
    </submittedName>
</protein>
<proteinExistence type="predicted"/>
<reference evidence="2 3" key="1">
    <citation type="submission" date="2013-01" db="EMBL/GenBank/DDBJ databases">
        <title>The Genome Sequence of Clostridium clostridioforme 90A8.</title>
        <authorList>
            <consortium name="The Broad Institute Genome Sequencing Platform"/>
            <person name="Earl A."/>
            <person name="Ward D."/>
            <person name="Feldgarden M."/>
            <person name="Gevers D."/>
            <person name="Courvalin P."/>
            <person name="Lambert T."/>
            <person name="Walker B."/>
            <person name="Young S.K."/>
            <person name="Zeng Q."/>
            <person name="Gargeya S."/>
            <person name="Fitzgerald M."/>
            <person name="Haas B."/>
            <person name="Abouelleil A."/>
            <person name="Alvarado L."/>
            <person name="Arachchi H.M."/>
            <person name="Berlin A.M."/>
            <person name="Chapman S.B."/>
            <person name="Dewar J."/>
            <person name="Goldberg J."/>
            <person name="Griggs A."/>
            <person name="Gujja S."/>
            <person name="Hansen M."/>
            <person name="Howarth C."/>
            <person name="Imamovic A."/>
            <person name="Larimer J."/>
            <person name="McCowan C."/>
            <person name="Murphy C."/>
            <person name="Neiman D."/>
            <person name="Pearson M."/>
            <person name="Priest M."/>
            <person name="Roberts A."/>
            <person name="Saif S."/>
            <person name="Shea T."/>
            <person name="Sisk P."/>
            <person name="Sykes S."/>
            <person name="Wortman J."/>
            <person name="Nusbaum C."/>
            <person name="Birren B."/>
        </authorList>
    </citation>
    <scope>NUCLEOTIDE SEQUENCE [LARGE SCALE GENOMIC DNA]</scope>
    <source>
        <strain evidence="2 3">90A8</strain>
    </source>
</reference>
<comment type="caution">
    <text evidence="2">The sequence shown here is derived from an EMBL/GenBank/DDBJ whole genome shotgun (WGS) entry which is preliminary data.</text>
</comment>
<evidence type="ECO:0000313" key="2">
    <source>
        <dbReference type="EMBL" id="ENZ08010.1"/>
    </source>
</evidence>
<evidence type="ECO:0000256" key="1">
    <source>
        <dbReference type="SAM" id="MobiDB-lite"/>
    </source>
</evidence>
<dbReference type="HOGENOM" id="CLU_195849_0_0_9"/>
<accession>A0A0E2HGQ7</accession>
<dbReference type="RefSeq" id="WP_002594552.1">
    <property type="nucleotide sequence ID" value="NZ_KB850991.1"/>
</dbReference>
<dbReference type="EMBL" id="AGYR01000064">
    <property type="protein sequence ID" value="ENZ08010.1"/>
    <property type="molecule type" value="Genomic_DNA"/>
</dbReference>
<feature type="compositionally biased region" description="Basic and acidic residues" evidence="1">
    <location>
        <begin position="1"/>
        <end position="15"/>
    </location>
</feature>
<organism evidence="2 3">
    <name type="scientific">[Clostridium] clostridioforme 90A8</name>
    <dbReference type="NCBI Taxonomy" id="999408"/>
    <lineage>
        <taxon>Bacteria</taxon>
        <taxon>Bacillati</taxon>
        <taxon>Bacillota</taxon>
        <taxon>Clostridia</taxon>
        <taxon>Lachnospirales</taxon>
        <taxon>Lachnospiraceae</taxon>
        <taxon>Enterocloster</taxon>
    </lineage>
</organism>
<dbReference type="Proteomes" id="UP000013085">
    <property type="component" value="Unassembled WGS sequence"/>
</dbReference>
<evidence type="ECO:0000313" key="3">
    <source>
        <dbReference type="Proteomes" id="UP000013085"/>
    </source>
</evidence>
<name>A0A0E2HGQ7_9FIRM</name>
<dbReference type="AlphaFoldDB" id="A0A0E2HGQ7"/>
<feature type="region of interest" description="Disordered" evidence="1">
    <location>
        <begin position="1"/>
        <end position="57"/>
    </location>
</feature>